<keyword evidence="2" id="KW-1185">Reference proteome</keyword>
<evidence type="ECO:0000313" key="2">
    <source>
        <dbReference type="Proteomes" id="UP001055955"/>
    </source>
</evidence>
<name>A0ABY5DMD2_9GAMM</name>
<reference evidence="1 2" key="1">
    <citation type="journal article" date="2022" name="Nat. Microbiol.">
        <title>The microbiome of a bacterivorous marine choanoflagellate contains a resource-demanding obligate bacterial associate.</title>
        <authorList>
            <person name="Needham D.M."/>
            <person name="Poirier C."/>
            <person name="Bachy C."/>
            <person name="George E.E."/>
            <person name="Wilken S."/>
            <person name="Yung C.C.M."/>
            <person name="Limardo A.J."/>
            <person name="Morando M."/>
            <person name="Sudek L."/>
            <person name="Malmstrom R.R."/>
            <person name="Keeling P.J."/>
            <person name="Santoro A.E."/>
            <person name="Worden A.Z."/>
        </authorList>
    </citation>
    <scope>NUCLEOTIDE SEQUENCE [LARGE SCALE GENOMIC DNA]</scope>
    <source>
        <strain evidence="1 2">Comchoano-1</strain>
    </source>
</reference>
<gene>
    <name evidence="1" type="ORF">MMH89_01225</name>
</gene>
<dbReference type="Proteomes" id="UP001055955">
    <property type="component" value="Chromosome"/>
</dbReference>
<sequence>MHHYVNIVLSLSSLVILMSLLFSTRHKTAINYTTGPDEYDFMACESSLQSRLDLAMTYLEMEQSPQALKILKELSTCGNPNIEAQAMQELSNNTTT</sequence>
<protein>
    <submittedName>
        <fullName evidence="1">Uncharacterized protein</fullName>
    </submittedName>
</protein>
<dbReference type="EMBL" id="CP092900">
    <property type="protein sequence ID" value="UTC24775.1"/>
    <property type="molecule type" value="Genomic_DNA"/>
</dbReference>
<organism evidence="1 2">
    <name type="scientific">Candidatus Comchoanobacter bicostacola</name>
    <dbReference type="NCBI Taxonomy" id="2919598"/>
    <lineage>
        <taxon>Bacteria</taxon>
        <taxon>Pseudomonadati</taxon>
        <taxon>Pseudomonadota</taxon>
        <taxon>Gammaproteobacteria</taxon>
        <taxon>Candidatus Comchoanobacterales</taxon>
        <taxon>Candidatus Comchoanobacteraceae</taxon>
        <taxon>Candidatus Comchoanobacter</taxon>
    </lineage>
</organism>
<dbReference type="Gene3D" id="1.20.58.2200">
    <property type="match status" value="1"/>
</dbReference>
<dbReference type="InterPro" id="IPR038440">
    <property type="entry name" value="FimV_C_sf"/>
</dbReference>
<evidence type="ECO:0000313" key="1">
    <source>
        <dbReference type="EMBL" id="UTC24775.1"/>
    </source>
</evidence>
<accession>A0ABY5DMD2</accession>
<proteinExistence type="predicted"/>
<dbReference type="RefSeq" id="WP_258568564.1">
    <property type="nucleotide sequence ID" value="NZ_CP092900.1"/>
</dbReference>